<dbReference type="EC" id="2.5.1.75" evidence="10"/>
<feature type="region of interest" description="Interaction with substrate tRNA" evidence="10">
    <location>
        <begin position="38"/>
        <end position="41"/>
    </location>
</feature>
<keyword evidence="7 10" id="KW-0067">ATP-binding</keyword>
<keyword evidence="8 10" id="KW-0460">Magnesium</keyword>
<evidence type="ECO:0000313" key="15">
    <source>
        <dbReference type="Proteomes" id="UP001319080"/>
    </source>
</evidence>
<dbReference type="SUPFAM" id="SSF52540">
    <property type="entry name" value="P-loop containing nucleoside triphosphate hydrolases"/>
    <property type="match status" value="2"/>
</dbReference>
<evidence type="ECO:0000256" key="4">
    <source>
        <dbReference type="ARBA" id="ARBA00022679"/>
    </source>
</evidence>
<evidence type="ECO:0000256" key="3">
    <source>
        <dbReference type="ARBA" id="ARBA00005842"/>
    </source>
</evidence>
<dbReference type="Gene3D" id="1.10.20.140">
    <property type="match status" value="1"/>
</dbReference>
<evidence type="ECO:0000256" key="11">
    <source>
        <dbReference type="RuleBase" id="RU003783"/>
    </source>
</evidence>
<evidence type="ECO:0000256" key="9">
    <source>
        <dbReference type="ARBA" id="ARBA00049563"/>
    </source>
</evidence>
<sequence length="307" mass="34910">MKQENKHLIVVAGPTAVGKTAVAIAVAKHFHTVVISADSRQLFREMTIGTAKPTPEEQAQVRHYFVDSHSIDTPYDAAQYGRDALALIDTLFREHNVLVLCGGSGLYIKAVLEGFDDIPEVPESIRAELVAQFQTQGIGWLQARMEEEDPALLATIDRQNPHRLIRALEVKRGTGQSIATFRTQRQHILPFHVHRVGLTLPREQLYARIDARMDAMIEAGLFEEAGALYPRRVHNALQTVGYQEIFDWIDGQYDRDEAIRLLKRNSRRYAKRQLTWFQRDEAMRWHSPFDLGIVLHEIEQAMAPAAV</sequence>
<evidence type="ECO:0000256" key="2">
    <source>
        <dbReference type="ARBA" id="ARBA00003213"/>
    </source>
</evidence>
<gene>
    <name evidence="10 14" type="primary">miaA</name>
    <name evidence="14" type="ORF">KK062_13900</name>
</gene>
<evidence type="ECO:0000256" key="6">
    <source>
        <dbReference type="ARBA" id="ARBA00022741"/>
    </source>
</evidence>
<keyword evidence="5 10" id="KW-0819">tRNA processing</keyword>
<dbReference type="HAMAP" id="MF_00185">
    <property type="entry name" value="IPP_trans"/>
    <property type="match status" value="1"/>
</dbReference>
<evidence type="ECO:0000256" key="5">
    <source>
        <dbReference type="ARBA" id="ARBA00022694"/>
    </source>
</evidence>
<dbReference type="InterPro" id="IPR027417">
    <property type="entry name" value="P-loop_NTPase"/>
</dbReference>
<feature type="binding site" evidence="10">
    <location>
        <begin position="13"/>
        <end position="20"/>
    </location>
    <ligand>
        <name>ATP</name>
        <dbReference type="ChEBI" id="CHEBI:30616"/>
    </ligand>
</feature>
<evidence type="ECO:0000256" key="7">
    <source>
        <dbReference type="ARBA" id="ARBA00022840"/>
    </source>
</evidence>
<protein>
    <recommendedName>
        <fullName evidence="10">tRNA dimethylallyltransferase</fullName>
        <ecNumber evidence="10">2.5.1.75</ecNumber>
    </recommendedName>
    <alternativeName>
        <fullName evidence="10">Dimethylallyl diphosphate:tRNA dimethylallyltransferase</fullName>
        <shortName evidence="10">DMAPP:tRNA dimethylallyltransferase</shortName>
        <shortName evidence="10">DMATase</shortName>
    </alternativeName>
    <alternativeName>
        <fullName evidence="10">Isopentenyl-diphosphate:tRNA isopentenyltransferase</fullName>
        <shortName evidence="10">IPP transferase</shortName>
        <shortName evidence="10">IPPT</shortName>
        <shortName evidence="10">IPTase</shortName>
    </alternativeName>
</protein>
<keyword evidence="15" id="KW-1185">Reference proteome</keyword>
<dbReference type="InterPro" id="IPR039657">
    <property type="entry name" value="Dimethylallyltransferase"/>
</dbReference>
<dbReference type="AlphaFoldDB" id="A0AAP2GQ55"/>
<comment type="caution">
    <text evidence="10">Lacks conserved residue(s) required for the propagation of feature annotation.</text>
</comment>
<dbReference type="GO" id="GO:0005524">
    <property type="term" value="F:ATP binding"/>
    <property type="evidence" value="ECO:0007669"/>
    <property type="project" value="UniProtKB-UniRule"/>
</dbReference>
<keyword evidence="4 10" id="KW-0808">Transferase</keyword>
<feature type="site" description="Interaction with substrate tRNA" evidence="10">
    <location>
        <position position="126"/>
    </location>
</feature>
<proteinExistence type="inferred from homology"/>
<accession>A0AAP2GQ55</accession>
<dbReference type="Gene3D" id="3.40.50.300">
    <property type="entry name" value="P-loop containing nucleotide triphosphate hydrolases"/>
    <property type="match status" value="1"/>
</dbReference>
<evidence type="ECO:0000256" key="13">
    <source>
        <dbReference type="RuleBase" id="RU003785"/>
    </source>
</evidence>
<comment type="cofactor">
    <cofactor evidence="1 10">
        <name>Mg(2+)</name>
        <dbReference type="ChEBI" id="CHEBI:18420"/>
    </cofactor>
</comment>
<dbReference type="InterPro" id="IPR018022">
    <property type="entry name" value="IPT"/>
</dbReference>
<keyword evidence="6 10" id="KW-0547">Nucleotide-binding</keyword>
<comment type="similarity">
    <text evidence="3 10 13">Belongs to the IPP transferase family.</text>
</comment>
<feature type="site" description="Interaction with substrate tRNA" evidence="10">
    <location>
        <position position="104"/>
    </location>
</feature>
<comment type="catalytic activity">
    <reaction evidence="9 10 11">
        <text>adenosine(37) in tRNA + dimethylallyl diphosphate = N(6)-dimethylallyladenosine(37) in tRNA + diphosphate</text>
        <dbReference type="Rhea" id="RHEA:26482"/>
        <dbReference type="Rhea" id="RHEA-COMP:10162"/>
        <dbReference type="Rhea" id="RHEA-COMP:10375"/>
        <dbReference type="ChEBI" id="CHEBI:33019"/>
        <dbReference type="ChEBI" id="CHEBI:57623"/>
        <dbReference type="ChEBI" id="CHEBI:74411"/>
        <dbReference type="ChEBI" id="CHEBI:74415"/>
        <dbReference type="EC" id="2.5.1.75"/>
    </reaction>
</comment>
<dbReference type="PANTHER" id="PTHR11088:SF60">
    <property type="entry name" value="TRNA DIMETHYLALLYLTRANSFERASE"/>
    <property type="match status" value="1"/>
</dbReference>
<dbReference type="Pfam" id="PF01715">
    <property type="entry name" value="IPPT"/>
    <property type="match status" value="1"/>
</dbReference>
<evidence type="ECO:0000256" key="10">
    <source>
        <dbReference type="HAMAP-Rule" id="MF_00185"/>
    </source>
</evidence>
<dbReference type="GO" id="GO:0006400">
    <property type="term" value="P:tRNA modification"/>
    <property type="evidence" value="ECO:0007669"/>
    <property type="project" value="TreeGrafter"/>
</dbReference>
<dbReference type="EMBL" id="JAHESE010000012">
    <property type="protein sequence ID" value="MBT1709331.1"/>
    <property type="molecule type" value="Genomic_DNA"/>
</dbReference>
<evidence type="ECO:0000256" key="12">
    <source>
        <dbReference type="RuleBase" id="RU003784"/>
    </source>
</evidence>
<dbReference type="NCBIfam" id="TIGR00174">
    <property type="entry name" value="miaA"/>
    <property type="match status" value="1"/>
</dbReference>
<dbReference type="Proteomes" id="UP001319080">
    <property type="component" value="Unassembled WGS sequence"/>
</dbReference>
<comment type="caution">
    <text evidence="14">The sequence shown here is derived from an EMBL/GenBank/DDBJ whole genome shotgun (WGS) entry which is preliminary data.</text>
</comment>
<organism evidence="14 15">
    <name type="scientific">Dawidia cretensis</name>
    <dbReference type="NCBI Taxonomy" id="2782350"/>
    <lineage>
        <taxon>Bacteria</taxon>
        <taxon>Pseudomonadati</taxon>
        <taxon>Bacteroidota</taxon>
        <taxon>Cytophagia</taxon>
        <taxon>Cytophagales</taxon>
        <taxon>Chryseotaleaceae</taxon>
        <taxon>Dawidia</taxon>
    </lineage>
</organism>
<dbReference type="GO" id="GO:0052381">
    <property type="term" value="F:tRNA dimethylallyltransferase activity"/>
    <property type="evidence" value="ECO:0007669"/>
    <property type="project" value="UniProtKB-UniRule"/>
</dbReference>
<name>A0AAP2GQ55_9BACT</name>
<evidence type="ECO:0000313" key="14">
    <source>
        <dbReference type="EMBL" id="MBT1709331.1"/>
    </source>
</evidence>
<comment type="function">
    <text evidence="2 10 12">Catalyzes the transfer of a dimethylallyl group onto the adenine at position 37 in tRNAs that read codons beginning with uridine, leading to the formation of N6-(dimethylallyl)adenosine (i(6)A).</text>
</comment>
<feature type="binding site" evidence="10">
    <location>
        <begin position="15"/>
        <end position="20"/>
    </location>
    <ligand>
        <name>substrate</name>
    </ligand>
</feature>
<dbReference type="PANTHER" id="PTHR11088">
    <property type="entry name" value="TRNA DIMETHYLALLYLTRANSFERASE"/>
    <property type="match status" value="1"/>
</dbReference>
<dbReference type="RefSeq" id="WP_254084907.1">
    <property type="nucleotide sequence ID" value="NZ_JAHESE010000012.1"/>
</dbReference>
<reference evidence="14 15" key="1">
    <citation type="submission" date="2021-05" db="EMBL/GenBank/DDBJ databases">
        <title>A Polyphasic approach of four new species of the genus Ohtaekwangia: Ohtaekwangia histidinii sp. nov., Ohtaekwangia cretensis sp. nov., Ohtaekwangia indiensis sp. nov., Ohtaekwangia reichenbachii sp. nov. from diverse environment.</title>
        <authorList>
            <person name="Octaviana S."/>
        </authorList>
    </citation>
    <scope>NUCLEOTIDE SEQUENCE [LARGE SCALE GENOMIC DNA]</scope>
    <source>
        <strain evidence="14 15">PWU5</strain>
    </source>
</reference>
<evidence type="ECO:0000256" key="8">
    <source>
        <dbReference type="ARBA" id="ARBA00022842"/>
    </source>
</evidence>
<evidence type="ECO:0000256" key="1">
    <source>
        <dbReference type="ARBA" id="ARBA00001946"/>
    </source>
</evidence>
<comment type="subunit">
    <text evidence="10">Monomer.</text>
</comment>